<keyword evidence="1 5" id="KW-0808">Transferase</keyword>
<keyword evidence="4 5" id="KW-0418">Kinase</keyword>
<dbReference type="SUPFAM" id="SSF57774">
    <property type="entry name" value="Microbial and mitochondrial ADK, insert 'zinc finger' domain"/>
    <property type="match status" value="1"/>
</dbReference>
<organism evidence="9 10">
    <name type="scientific">Candidatus Bealeia paramacronuclearis</name>
    <dbReference type="NCBI Taxonomy" id="1921001"/>
    <lineage>
        <taxon>Bacteria</taxon>
        <taxon>Pseudomonadati</taxon>
        <taxon>Pseudomonadota</taxon>
        <taxon>Alphaproteobacteria</taxon>
        <taxon>Holosporales</taxon>
        <taxon>Holosporaceae</taxon>
        <taxon>Candidatus Bealeia</taxon>
    </lineage>
</organism>
<keyword evidence="2 5" id="KW-0545">Nucleotide biosynthesis</keyword>
<feature type="binding site" evidence="5">
    <location>
        <position position="200"/>
    </location>
    <ligand>
        <name>ATP</name>
        <dbReference type="ChEBI" id="CHEBI:30616"/>
    </ligand>
</feature>
<dbReference type="InterPro" id="IPR036193">
    <property type="entry name" value="ADK_active_lid_dom_sf"/>
</dbReference>
<evidence type="ECO:0000256" key="3">
    <source>
        <dbReference type="ARBA" id="ARBA00022741"/>
    </source>
</evidence>
<dbReference type="InterPro" id="IPR027417">
    <property type="entry name" value="P-loop_NTPase"/>
</dbReference>
<dbReference type="EC" id="2.7.4.3" evidence="5 7"/>
<comment type="catalytic activity">
    <reaction evidence="5 7">
        <text>AMP + ATP = 2 ADP</text>
        <dbReference type="Rhea" id="RHEA:12973"/>
        <dbReference type="ChEBI" id="CHEBI:30616"/>
        <dbReference type="ChEBI" id="CHEBI:456215"/>
        <dbReference type="ChEBI" id="CHEBI:456216"/>
        <dbReference type="EC" id="2.7.4.3"/>
    </reaction>
</comment>
<dbReference type="InterPro" id="IPR007862">
    <property type="entry name" value="Adenylate_kinase_lid-dom"/>
</dbReference>
<dbReference type="InterPro" id="IPR000850">
    <property type="entry name" value="Adenylat/UMP-CMP_kin"/>
</dbReference>
<dbReference type="CDD" id="cd01428">
    <property type="entry name" value="ADK"/>
    <property type="match status" value="1"/>
</dbReference>
<sequence length="216" mass="23693">MNIILLGPPGAGKGTQARLLADKLRLCQIATGEILREEVAKGSDIGLKVKPIMESGKFPSDDLIMDVLAEKISNPECGNGVILDGVPRTLNQAELVDKMFEKLGKSLDFVVQLRVDDEQLIKRISGRYTCQSCGAAYADQLNPTKVKGVCDRCGAHEFIRRPDDSAEVVKTRLDVYQKQTEPLVGFYSKTNRLKSVDGMAAVDDVQSQIVDIIQSR</sequence>
<feature type="binding site" evidence="5">
    <location>
        <position position="150"/>
    </location>
    <ligand>
        <name>Zn(2+)</name>
        <dbReference type="ChEBI" id="CHEBI:29105"/>
        <note>structural</note>
    </ligand>
</feature>
<comment type="caution">
    <text evidence="5">Lacks conserved residue(s) required for the propagation of feature annotation.</text>
</comment>
<feature type="binding site" evidence="5">
    <location>
        <position position="31"/>
    </location>
    <ligand>
        <name>AMP</name>
        <dbReference type="ChEBI" id="CHEBI:456215"/>
    </ligand>
</feature>
<reference evidence="9 10" key="1">
    <citation type="journal article" date="2024" name="Environ. Microbiol.">
        <title>Novel evolutionary insights on the interactions of the Holosporales (Alphaproteobacteria) with eukaryotic hosts from comparative genomics.</title>
        <authorList>
            <person name="Giovannini M."/>
            <person name="Petroni G."/>
            <person name="Castelli M."/>
        </authorList>
    </citation>
    <scope>NUCLEOTIDE SEQUENCE [LARGE SCALE GENOMIC DNA]</scope>
    <source>
        <strain evidence="9 10">US_Bl 15I1</strain>
    </source>
</reference>
<feature type="binding site" evidence="5">
    <location>
        <position position="130"/>
    </location>
    <ligand>
        <name>Zn(2+)</name>
        <dbReference type="ChEBI" id="CHEBI:29105"/>
        <note>structural</note>
    </ligand>
</feature>
<dbReference type="PANTHER" id="PTHR23359">
    <property type="entry name" value="NUCLEOTIDE KINASE"/>
    <property type="match status" value="1"/>
</dbReference>
<dbReference type="PRINTS" id="PR00094">
    <property type="entry name" value="ADENYLTKNASE"/>
</dbReference>
<feature type="domain" description="Adenylate kinase active site lid" evidence="8">
    <location>
        <begin position="127"/>
        <end position="163"/>
    </location>
</feature>
<evidence type="ECO:0000259" key="8">
    <source>
        <dbReference type="Pfam" id="PF05191"/>
    </source>
</evidence>
<dbReference type="GO" id="GO:0016301">
    <property type="term" value="F:kinase activity"/>
    <property type="evidence" value="ECO:0007669"/>
    <property type="project" value="UniProtKB-KW"/>
</dbReference>
<comment type="pathway">
    <text evidence="5">Purine metabolism; AMP biosynthesis via salvage pathway; AMP from ADP: step 1/1.</text>
</comment>
<feature type="binding site" evidence="5">
    <location>
        <begin position="10"/>
        <end position="15"/>
    </location>
    <ligand>
        <name>ATP</name>
        <dbReference type="ChEBI" id="CHEBI:30616"/>
    </ligand>
</feature>
<evidence type="ECO:0000313" key="10">
    <source>
        <dbReference type="Proteomes" id="UP001330434"/>
    </source>
</evidence>
<accession>A0ABZ2C6G6</accession>
<dbReference type="Pfam" id="PF00406">
    <property type="entry name" value="ADK"/>
    <property type="match status" value="1"/>
</dbReference>
<comment type="subunit">
    <text evidence="5 7">Monomer.</text>
</comment>
<dbReference type="SUPFAM" id="SSF52540">
    <property type="entry name" value="P-loop containing nucleoside triphosphate hydrolases"/>
    <property type="match status" value="1"/>
</dbReference>
<proteinExistence type="inferred from homology"/>
<dbReference type="NCBIfam" id="TIGR01351">
    <property type="entry name" value="adk"/>
    <property type="match status" value="1"/>
</dbReference>
<feature type="binding site" evidence="5">
    <location>
        <position position="36"/>
    </location>
    <ligand>
        <name>AMP</name>
        <dbReference type="ChEBI" id="CHEBI:456215"/>
    </ligand>
</feature>
<keyword evidence="3 5" id="KW-0547">Nucleotide-binding</keyword>
<dbReference type="Pfam" id="PF05191">
    <property type="entry name" value="ADK_lid"/>
    <property type="match status" value="1"/>
</dbReference>
<evidence type="ECO:0000256" key="7">
    <source>
        <dbReference type="RuleBase" id="RU003331"/>
    </source>
</evidence>
<keyword evidence="5" id="KW-0479">Metal-binding</keyword>
<comment type="domain">
    <text evidence="5">Consists of three domains, a large central CORE domain and two small peripheral domains, NMPbind and LID, which undergo movements during catalysis. The LID domain closes over the site of phosphoryl transfer upon ATP binding. Assembling and dissambling the active center during each catalytic cycle provides an effective means to prevent ATP hydrolysis. Some bacteria have evolved a zinc-coordinating structure that stabilizes the LID domain.</text>
</comment>
<keyword evidence="5 7" id="KW-0067">ATP-binding</keyword>
<dbReference type="Proteomes" id="UP001330434">
    <property type="component" value="Chromosome"/>
</dbReference>
<dbReference type="NCBIfam" id="NF011100">
    <property type="entry name" value="PRK14527.1"/>
    <property type="match status" value="1"/>
</dbReference>
<comment type="function">
    <text evidence="5">Catalyzes the reversible transfer of the terminal phosphate group between ATP and AMP. Plays an important role in cellular energy homeostasis and in adenine nucleotide metabolism.</text>
</comment>
<dbReference type="Gene3D" id="3.40.50.300">
    <property type="entry name" value="P-loop containing nucleotide triphosphate hydrolases"/>
    <property type="match status" value="1"/>
</dbReference>
<feature type="binding site" evidence="5">
    <location>
        <position position="127"/>
    </location>
    <ligand>
        <name>ATP</name>
        <dbReference type="ChEBI" id="CHEBI:30616"/>
    </ligand>
</feature>
<keyword evidence="5" id="KW-0862">Zinc</keyword>
<feature type="binding site" evidence="5">
    <location>
        <position position="92"/>
    </location>
    <ligand>
        <name>AMP</name>
        <dbReference type="ChEBI" id="CHEBI:456215"/>
    </ligand>
</feature>
<dbReference type="NCBIfam" id="NF001380">
    <property type="entry name" value="PRK00279.1-2"/>
    <property type="match status" value="1"/>
</dbReference>
<keyword evidence="10" id="KW-1185">Reference proteome</keyword>
<feature type="binding site" evidence="5">
    <location>
        <position position="161"/>
    </location>
    <ligand>
        <name>AMP</name>
        <dbReference type="ChEBI" id="CHEBI:456215"/>
    </ligand>
</feature>
<feature type="binding site" evidence="5">
    <location>
        <position position="172"/>
    </location>
    <ligand>
        <name>AMP</name>
        <dbReference type="ChEBI" id="CHEBI:456215"/>
    </ligand>
</feature>
<dbReference type="NCBIfam" id="NF001381">
    <property type="entry name" value="PRK00279.1-3"/>
    <property type="match status" value="1"/>
</dbReference>
<evidence type="ECO:0000256" key="5">
    <source>
        <dbReference type="HAMAP-Rule" id="MF_00235"/>
    </source>
</evidence>
<evidence type="ECO:0000256" key="1">
    <source>
        <dbReference type="ARBA" id="ARBA00022679"/>
    </source>
</evidence>
<evidence type="ECO:0000256" key="4">
    <source>
        <dbReference type="ARBA" id="ARBA00022777"/>
    </source>
</evidence>
<dbReference type="InterPro" id="IPR006259">
    <property type="entry name" value="Adenyl_kin_sub"/>
</dbReference>
<feature type="region of interest" description="NMP" evidence="5">
    <location>
        <begin position="30"/>
        <end position="59"/>
    </location>
</feature>
<evidence type="ECO:0000256" key="6">
    <source>
        <dbReference type="RuleBase" id="RU003330"/>
    </source>
</evidence>
<feature type="binding site" evidence="5">
    <location>
        <position position="153"/>
    </location>
    <ligand>
        <name>Zn(2+)</name>
        <dbReference type="ChEBI" id="CHEBI:29105"/>
        <note>structural</note>
    </ligand>
</feature>
<dbReference type="RefSeq" id="WP_331256321.1">
    <property type="nucleotide sequence ID" value="NZ_CP133270.1"/>
</dbReference>
<keyword evidence="5" id="KW-0963">Cytoplasm</keyword>
<comment type="subcellular location">
    <subcellularLocation>
        <location evidence="5 7">Cytoplasm</location>
    </subcellularLocation>
</comment>
<comment type="similarity">
    <text evidence="5 6">Belongs to the adenylate kinase family.</text>
</comment>
<feature type="binding site" evidence="5">
    <location>
        <position position="133"/>
    </location>
    <ligand>
        <name>Zn(2+)</name>
        <dbReference type="ChEBI" id="CHEBI:29105"/>
        <note>structural</note>
    </ligand>
</feature>
<name>A0ABZ2C6G6_9PROT</name>
<gene>
    <name evidence="5" type="primary">adk</name>
    <name evidence="9" type="ORF">Bealeia1_01823</name>
</gene>
<evidence type="ECO:0000256" key="2">
    <source>
        <dbReference type="ARBA" id="ARBA00022727"/>
    </source>
</evidence>
<dbReference type="HAMAP" id="MF_00235">
    <property type="entry name" value="Adenylate_kinase_Adk"/>
    <property type="match status" value="1"/>
</dbReference>
<protein>
    <recommendedName>
        <fullName evidence="5 7">Adenylate kinase</fullName>
        <shortName evidence="5">AK</shortName>
        <ecNumber evidence="5 7">2.7.4.3</ecNumber>
    </recommendedName>
    <alternativeName>
        <fullName evidence="5">ATP-AMP transphosphorylase</fullName>
    </alternativeName>
    <alternativeName>
        <fullName evidence="5">ATP:AMP phosphotransferase</fullName>
    </alternativeName>
    <alternativeName>
        <fullName evidence="5">Adenylate monophosphate kinase</fullName>
    </alternativeName>
</protein>
<dbReference type="EMBL" id="CP133270">
    <property type="protein sequence ID" value="WVX67608.1"/>
    <property type="molecule type" value="Genomic_DNA"/>
</dbReference>
<evidence type="ECO:0000313" key="9">
    <source>
        <dbReference type="EMBL" id="WVX67608.1"/>
    </source>
</evidence>